<dbReference type="InterPro" id="IPR029050">
    <property type="entry name" value="Immunoprotect_excell_Ig-like"/>
</dbReference>
<protein>
    <submittedName>
        <fullName evidence="3">DUF4352 domain-containing protein</fullName>
    </submittedName>
</protein>
<evidence type="ECO:0000313" key="4">
    <source>
        <dbReference type="Proteomes" id="UP001596142"/>
    </source>
</evidence>
<reference evidence="4" key="1">
    <citation type="journal article" date="2019" name="Int. J. Syst. Evol. Microbiol.">
        <title>The Global Catalogue of Microorganisms (GCM) 10K type strain sequencing project: providing services to taxonomists for standard genome sequencing and annotation.</title>
        <authorList>
            <consortium name="The Broad Institute Genomics Platform"/>
            <consortium name="The Broad Institute Genome Sequencing Center for Infectious Disease"/>
            <person name="Wu L."/>
            <person name="Ma J."/>
        </authorList>
    </citation>
    <scope>NUCLEOTIDE SEQUENCE [LARGE SCALE GENOMIC DNA]</scope>
    <source>
        <strain evidence="4">CECT 7184</strain>
    </source>
</reference>
<dbReference type="Gene3D" id="2.60.40.1240">
    <property type="match status" value="1"/>
</dbReference>
<dbReference type="RefSeq" id="WP_100399120.1">
    <property type="nucleotide sequence ID" value="NZ_JBHSOZ010000003.1"/>
</dbReference>
<dbReference type="Pfam" id="PF11611">
    <property type="entry name" value="DUF4352"/>
    <property type="match status" value="1"/>
</dbReference>
<comment type="caution">
    <text evidence="3">The sequence shown here is derived from an EMBL/GenBank/DDBJ whole genome shotgun (WGS) entry which is preliminary data.</text>
</comment>
<evidence type="ECO:0000256" key="1">
    <source>
        <dbReference type="ARBA" id="ARBA00022729"/>
    </source>
</evidence>
<dbReference type="InterPro" id="IPR029051">
    <property type="entry name" value="DUF4352"/>
</dbReference>
<keyword evidence="4" id="KW-1185">Reference proteome</keyword>
<evidence type="ECO:0000313" key="3">
    <source>
        <dbReference type="EMBL" id="MFC5711873.1"/>
    </source>
</evidence>
<sequence length="164" mass="18444">MTVKYGVLLGLVLLLGFFSGVLFQSQTTSGLTDNPYAQIVEGSEHLLEKGETARIGGMDVTVHEAYETEEEGETFLVVDVSFFNATEEVKEISLFNTLVVNDEGYTYEYHDNYDDKRLIGGQLRPEGQRRGTLAFKVEPSSYYEFTYTDHMRKGQVAWAVKTAS</sequence>
<gene>
    <name evidence="3" type="ORF">ACFPU1_03685</name>
</gene>
<dbReference type="Proteomes" id="UP001596142">
    <property type="component" value="Unassembled WGS sequence"/>
</dbReference>
<feature type="domain" description="DUF4352" evidence="2">
    <location>
        <begin position="48"/>
        <end position="153"/>
    </location>
</feature>
<name>A0ABW0YHH0_9BACI</name>
<organism evidence="3 4">
    <name type="scientific">Thalassorhabdus alkalitolerans</name>
    <dbReference type="NCBI Taxonomy" id="2282697"/>
    <lineage>
        <taxon>Bacteria</taxon>
        <taxon>Bacillati</taxon>
        <taxon>Bacillota</taxon>
        <taxon>Bacilli</taxon>
        <taxon>Bacillales</taxon>
        <taxon>Bacillaceae</taxon>
        <taxon>Thalassorhabdus</taxon>
    </lineage>
</organism>
<dbReference type="EMBL" id="JBHSOZ010000003">
    <property type="protein sequence ID" value="MFC5711873.1"/>
    <property type="molecule type" value="Genomic_DNA"/>
</dbReference>
<proteinExistence type="predicted"/>
<evidence type="ECO:0000259" key="2">
    <source>
        <dbReference type="Pfam" id="PF11611"/>
    </source>
</evidence>
<keyword evidence="1" id="KW-0732">Signal</keyword>
<accession>A0ABW0YHH0</accession>